<dbReference type="PROSITE" id="PS51724">
    <property type="entry name" value="SPOR"/>
    <property type="match status" value="2"/>
</dbReference>
<evidence type="ECO:0000256" key="1">
    <source>
        <dbReference type="SAM" id="MobiDB-lite"/>
    </source>
</evidence>
<reference evidence="5" key="1">
    <citation type="journal article" date="2019" name="Int. J. Syst. Evol. Microbiol.">
        <title>The Global Catalogue of Microorganisms (GCM) 10K type strain sequencing project: providing services to taxonomists for standard genome sequencing and annotation.</title>
        <authorList>
            <consortium name="The Broad Institute Genomics Platform"/>
            <consortium name="The Broad Institute Genome Sequencing Center for Infectious Disease"/>
            <person name="Wu L."/>
            <person name="Ma J."/>
        </authorList>
    </citation>
    <scope>NUCLEOTIDE SEQUENCE [LARGE SCALE GENOMIC DNA]</scope>
    <source>
        <strain evidence="5">CGMCC 1.15905</strain>
    </source>
</reference>
<feature type="domain" description="SPOR" evidence="3">
    <location>
        <begin position="154"/>
        <end position="233"/>
    </location>
</feature>
<keyword evidence="2" id="KW-1133">Transmembrane helix</keyword>
<dbReference type="Gene3D" id="3.30.70.1070">
    <property type="entry name" value="Sporulation related repeat"/>
    <property type="match status" value="2"/>
</dbReference>
<dbReference type="PANTHER" id="PTHR38687">
    <property type="entry name" value="CELL DIVISION PROTEIN DEDD-RELATED"/>
    <property type="match status" value="1"/>
</dbReference>
<gene>
    <name evidence="4" type="ORF">GCM10011521_04860</name>
</gene>
<evidence type="ECO:0000313" key="5">
    <source>
        <dbReference type="Proteomes" id="UP000623419"/>
    </source>
</evidence>
<comment type="caution">
    <text evidence="4">The sequence shown here is derived from an EMBL/GenBank/DDBJ whole genome shotgun (WGS) entry which is preliminary data.</text>
</comment>
<dbReference type="Proteomes" id="UP000623419">
    <property type="component" value="Unassembled WGS sequence"/>
</dbReference>
<dbReference type="RefSeq" id="WP_188660869.1">
    <property type="nucleotide sequence ID" value="NZ_BMKC01000001.1"/>
</dbReference>
<sequence length="330" mass="33383">MDSALKQRLIGAAVLVALAMIFLPMLLQGPDVGEPDAAQVPLSMPAAPDQEFETRELPLAVPQPAGEGSVLGGPSAPASDDPNAVATVDVEGNAAPRIDAPDVGAPADDGGPLQAVDAASGEALAAAPAAQPAPEPEPAATPEPATPKQPLPASSAGGRYAVNVGSFSNQANARALADKLRAAGLPVTSESVDVNGKPATRVRVGPYAERTVAEAARLRAESVSGTRTVVIALDAGRSPAAATTTRPAAAATVGFAVQLGAFSTEADANALRDRARAAGFVAFHQRIATDNGLVWRVRVGPEADRAAAERLRESIAAKLGLRETIIVSHP</sequence>
<keyword evidence="2" id="KW-0472">Membrane</keyword>
<dbReference type="PANTHER" id="PTHR38687:SF1">
    <property type="entry name" value="CELL DIVISION PROTEIN DEDD"/>
    <property type="match status" value="1"/>
</dbReference>
<dbReference type="InterPro" id="IPR036680">
    <property type="entry name" value="SPOR-like_sf"/>
</dbReference>
<feature type="region of interest" description="Disordered" evidence="1">
    <location>
        <begin position="96"/>
        <end position="115"/>
    </location>
</feature>
<evidence type="ECO:0000313" key="4">
    <source>
        <dbReference type="EMBL" id="GGA69710.1"/>
    </source>
</evidence>
<accession>A0ABQ1HCM2</accession>
<protein>
    <recommendedName>
        <fullName evidence="3">SPOR domain-containing protein</fullName>
    </recommendedName>
</protein>
<dbReference type="InterPro" id="IPR052521">
    <property type="entry name" value="Cell_div_SPOR-domain"/>
</dbReference>
<organism evidence="4 5">
    <name type="scientific">Arenimonas soli</name>
    <dbReference type="NCBI Taxonomy" id="2269504"/>
    <lineage>
        <taxon>Bacteria</taxon>
        <taxon>Pseudomonadati</taxon>
        <taxon>Pseudomonadota</taxon>
        <taxon>Gammaproteobacteria</taxon>
        <taxon>Lysobacterales</taxon>
        <taxon>Lysobacteraceae</taxon>
        <taxon>Arenimonas</taxon>
    </lineage>
</organism>
<dbReference type="Pfam" id="PF05036">
    <property type="entry name" value="SPOR"/>
    <property type="match status" value="2"/>
</dbReference>
<proteinExistence type="predicted"/>
<evidence type="ECO:0000259" key="3">
    <source>
        <dbReference type="PROSITE" id="PS51724"/>
    </source>
</evidence>
<feature type="region of interest" description="Disordered" evidence="1">
    <location>
        <begin position="62"/>
        <end position="84"/>
    </location>
</feature>
<feature type="domain" description="SPOR" evidence="3">
    <location>
        <begin position="249"/>
        <end position="328"/>
    </location>
</feature>
<dbReference type="SUPFAM" id="SSF110997">
    <property type="entry name" value="Sporulation related repeat"/>
    <property type="match status" value="2"/>
</dbReference>
<feature type="region of interest" description="Disordered" evidence="1">
    <location>
        <begin position="122"/>
        <end position="157"/>
    </location>
</feature>
<feature type="transmembrane region" description="Helical" evidence="2">
    <location>
        <begin position="9"/>
        <end position="27"/>
    </location>
</feature>
<feature type="compositionally biased region" description="Low complexity" evidence="1">
    <location>
        <begin position="101"/>
        <end position="115"/>
    </location>
</feature>
<keyword evidence="2" id="KW-0812">Transmembrane</keyword>
<evidence type="ECO:0000256" key="2">
    <source>
        <dbReference type="SAM" id="Phobius"/>
    </source>
</evidence>
<dbReference type="EMBL" id="BMKC01000001">
    <property type="protein sequence ID" value="GGA69710.1"/>
    <property type="molecule type" value="Genomic_DNA"/>
</dbReference>
<dbReference type="InterPro" id="IPR007730">
    <property type="entry name" value="SPOR-like_dom"/>
</dbReference>
<keyword evidence="5" id="KW-1185">Reference proteome</keyword>
<feature type="compositionally biased region" description="Pro residues" evidence="1">
    <location>
        <begin position="131"/>
        <end position="150"/>
    </location>
</feature>
<name>A0ABQ1HCM2_9GAMM</name>